<feature type="transmembrane region" description="Helical" evidence="1">
    <location>
        <begin position="63"/>
        <end position="83"/>
    </location>
</feature>
<keyword evidence="1" id="KW-1133">Transmembrane helix</keyword>
<evidence type="ECO:0000256" key="1">
    <source>
        <dbReference type="SAM" id="Phobius"/>
    </source>
</evidence>
<comment type="caution">
    <text evidence="2">The sequence shown here is derived from an EMBL/GenBank/DDBJ whole genome shotgun (WGS) entry which is preliminary data.</text>
</comment>
<keyword evidence="1" id="KW-0472">Membrane</keyword>
<keyword evidence="1" id="KW-0812">Transmembrane</keyword>
<proteinExistence type="predicted"/>
<protein>
    <submittedName>
        <fullName evidence="2">Uncharacterized protein</fullName>
    </submittedName>
</protein>
<organism evidence="2 3">
    <name type="scientific">Orlajensenia flava</name>
    <dbReference type="NCBI Taxonomy" id="2565934"/>
    <lineage>
        <taxon>Bacteria</taxon>
        <taxon>Bacillati</taxon>
        <taxon>Actinomycetota</taxon>
        <taxon>Actinomycetes</taxon>
        <taxon>Micrococcales</taxon>
        <taxon>Microbacteriaceae</taxon>
        <taxon>Orlajensenia</taxon>
    </lineage>
</organism>
<name>A0A4S4FXJ5_9MICO</name>
<reference evidence="2 3" key="1">
    <citation type="submission" date="2019-04" db="EMBL/GenBank/DDBJ databases">
        <authorList>
            <person name="Jiang L."/>
        </authorList>
    </citation>
    <scope>NUCLEOTIDE SEQUENCE [LARGE SCALE GENOMIC DNA]</scope>
    <source>
        <strain evidence="2 3">YIM 131861</strain>
    </source>
</reference>
<accession>A0A4S4FXJ5</accession>
<dbReference type="Proteomes" id="UP000307380">
    <property type="component" value="Unassembled WGS sequence"/>
</dbReference>
<dbReference type="OrthoDB" id="5017574at2"/>
<feature type="transmembrane region" description="Helical" evidence="1">
    <location>
        <begin position="170"/>
        <end position="189"/>
    </location>
</feature>
<evidence type="ECO:0000313" key="3">
    <source>
        <dbReference type="Proteomes" id="UP000307380"/>
    </source>
</evidence>
<gene>
    <name evidence="2" type="ORF">E6C70_09055</name>
</gene>
<dbReference type="AlphaFoldDB" id="A0A4S4FXJ5"/>
<keyword evidence="3" id="KW-1185">Reference proteome</keyword>
<feature type="transmembrane region" description="Helical" evidence="1">
    <location>
        <begin position="131"/>
        <end position="164"/>
    </location>
</feature>
<dbReference type="EMBL" id="SSSN01000005">
    <property type="protein sequence ID" value="THG34406.1"/>
    <property type="molecule type" value="Genomic_DNA"/>
</dbReference>
<sequence>MSDPEAHEPSPAFLGALANEQFGLQSVSGISVSESSSRAALYLSTLSSGLVAIGFSATHPTALAALTFSVLPTVFILGCFTIVRLVDTSVENLVALRRLERVRQYWATLDPAGAHFFGPDAPRSGYRGVRYGFWAMLFTMASMIVFVNGVLAGAIAALLLAIAAGASTAVFLPVGIAVGALAVVVGLVYENRRLVPWISGLSSDTAAGDAALPGS</sequence>
<dbReference type="RefSeq" id="WP_136424204.1">
    <property type="nucleotide sequence ID" value="NZ_SSSN01000005.1"/>
</dbReference>
<evidence type="ECO:0000313" key="2">
    <source>
        <dbReference type="EMBL" id="THG34406.1"/>
    </source>
</evidence>